<dbReference type="Gene3D" id="4.10.520.10">
    <property type="entry name" value="IHF-like DNA-binding proteins"/>
    <property type="match status" value="1"/>
</dbReference>
<keyword evidence="2" id="KW-0226">DNA condensation</keyword>
<dbReference type="InterPro" id="IPR010992">
    <property type="entry name" value="IHF-like_DNA-bd_dom_sf"/>
</dbReference>
<reference evidence="5" key="1">
    <citation type="submission" date="2022-08" db="EMBL/GenBank/DDBJ databases">
        <title>Draft genome sequencing of Roseisolibacter agri AW1220.</title>
        <authorList>
            <person name="Tobiishi Y."/>
            <person name="Tonouchi A."/>
        </authorList>
    </citation>
    <scope>NUCLEOTIDE SEQUENCE</scope>
    <source>
        <strain evidence="5">AW1220</strain>
    </source>
</reference>
<evidence type="ECO:0000256" key="2">
    <source>
        <dbReference type="ARBA" id="ARBA00023067"/>
    </source>
</evidence>
<comment type="caution">
    <text evidence="5">The sequence shown here is derived from an EMBL/GenBank/DDBJ whole genome shotgun (WGS) entry which is preliminary data.</text>
</comment>
<keyword evidence="6" id="KW-1185">Reference proteome</keyword>
<dbReference type="PANTHER" id="PTHR33175:SF3">
    <property type="entry name" value="DNA-BINDING PROTEIN HU-BETA"/>
    <property type="match status" value="1"/>
</dbReference>
<dbReference type="PANTHER" id="PTHR33175">
    <property type="entry name" value="DNA-BINDING PROTEIN HU"/>
    <property type="match status" value="1"/>
</dbReference>
<sequence>MNKAELIQHIADEHELSRAQAQRIINSMFDPNTGVIAKALKKGDSVSITGFGTFEQRKRGARTFRNPQTGEPVKAKASKVPAFRAGATLKGTVRGTAKGK</sequence>
<protein>
    <submittedName>
        <fullName evidence="5">DNA-binding protein</fullName>
    </submittedName>
</protein>
<proteinExistence type="inferred from homology"/>
<evidence type="ECO:0000313" key="6">
    <source>
        <dbReference type="Proteomes" id="UP001161325"/>
    </source>
</evidence>
<comment type="similarity">
    <text evidence="1 4">Belongs to the bacterial histone-like protein family.</text>
</comment>
<dbReference type="PRINTS" id="PR01727">
    <property type="entry name" value="DNABINDINGHU"/>
</dbReference>
<evidence type="ECO:0000313" key="5">
    <source>
        <dbReference type="EMBL" id="GLC24470.1"/>
    </source>
</evidence>
<name>A0AA37Q0N7_9BACT</name>
<accession>A0AA37Q0N7</accession>
<dbReference type="SUPFAM" id="SSF47729">
    <property type="entry name" value="IHF-like DNA-binding proteins"/>
    <property type="match status" value="1"/>
</dbReference>
<organism evidence="5 6">
    <name type="scientific">Roseisolibacter agri</name>
    <dbReference type="NCBI Taxonomy" id="2014610"/>
    <lineage>
        <taxon>Bacteria</taxon>
        <taxon>Pseudomonadati</taxon>
        <taxon>Gemmatimonadota</taxon>
        <taxon>Gemmatimonadia</taxon>
        <taxon>Gemmatimonadales</taxon>
        <taxon>Gemmatimonadaceae</taxon>
        <taxon>Roseisolibacter</taxon>
    </lineage>
</organism>
<dbReference type="GO" id="GO:0030261">
    <property type="term" value="P:chromosome condensation"/>
    <property type="evidence" value="ECO:0007669"/>
    <property type="project" value="UniProtKB-KW"/>
</dbReference>
<evidence type="ECO:0000256" key="4">
    <source>
        <dbReference type="RuleBase" id="RU003939"/>
    </source>
</evidence>
<dbReference type="Pfam" id="PF00216">
    <property type="entry name" value="Bac_DNA_binding"/>
    <property type="match status" value="1"/>
</dbReference>
<gene>
    <name evidence="5" type="ORF">rosag_09830</name>
</gene>
<dbReference type="EMBL" id="BRXS01000002">
    <property type="protein sequence ID" value="GLC24470.1"/>
    <property type="molecule type" value="Genomic_DNA"/>
</dbReference>
<dbReference type="RefSeq" id="WP_284348918.1">
    <property type="nucleotide sequence ID" value="NZ_BRXS01000002.1"/>
</dbReference>
<keyword evidence="3 5" id="KW-0238">DNA-binding</keyword>
<evidence type="ECO:0000256" key="3">
    <source>
        <dbReference type="ARBA" id="ARBA00023125"/>
    </source>
</evidence>
<dbReference type="GO" id="GO:0005829">
    <property type="term" value="C:cytosol"/>
    <property type="evidence" value="ECO:0007669"/>
    <property type="project" value="TreeGrafter"/>
</dbReference>
<dbReference type="AlphaFoldDB" id="A0AA37Q0N7"/>
<evidence type="ECO:0000256" key="1">
    <source>
        <dbReference type="ARBA" id="ARBA00010529"/>
    </source>
</evidence>
<dbReference type="SMART" id="SM00411">
    <property type="entry name" value="BHL"/>
    <property type="match status" value="1"/>
</dbReference>
<dbReference type="InterPro" id="IPR000119">
    <property type="entry name" value="Hist_DNA-bd"/>
</dbReference>
<dbReference type="GO" id="GO:0030527">
    <property type="term" value="F:structural constituent of chromatin"/>
    <property type="evidence" value="ECO:0007669"/>
    <property type="project" value="InterPro"/>
</dbReference>
<dbReference type="CDD" id="cd13831">
    <property type="entry name" value="HU"/>
    <property type="match status" value="1"/>
</dbReference>
<dbReference type="Proteomes" id="UP001161325">
    <property type="component" value="Unassembled WGS sequence"/>
</dbReference>
<dbReference type="GO" id="GO:0003677">
    <property type="term" value="F:DNA binding"/>
    <property type="evidence" value="ECO:0007669"/>
    <property type="project" value="UniProtKB-KW"/>
</dbReference>